<dbReference type="EMBL" id="CP019344">
    <property type="protein sequence ID" value="ARN79474.1"/>
    <property type="molecule type" value="Genomic_DNA"/>
</dbReference>
<evidence type="ECO:0000313" key="4">
    <source>
        <dbReference type="Proteomes" id="UP000193431"/>
    </source>
</evidence>
<dbReference type="Proteomes" id="UP000193431">
    <property type="component" value="Chromosome"/>
</dbReference>
<feature type="signal peptide" evidence="1">
    <location>
        <begin position="1"/>
        <end position="21"/>
    </location>
</feature>
<reference evidence="3 4" key="1">
    <citation type="submission" date="2016-11" db="EMBL/GenBank/DDBJ databases">
        <title>Trade-off between light-utilization and light-protection in marine flavobacteria.</title>
        <authorList>
            <person name="Kumagai Y."/>
        </authorList>
    </citation>
    <scope>NUCLEOTIDE SEQUENCE [LARGE SCALE GENOMIC DNA]</scope>
    <source>
        <strain evidence="3 4">JCM 13191</strain>
    </source>
</reference>
<keyword evidence="1" id="KW-0732">Signal</keyword>
<dbReference type="Gene3D" id="2.60.120.200">
    <property type="match status" value="1"/>
</dbReference>
<feature type="chain" id="PRO_5012393686" description="DUF5689 domain-containing protein" evidence="1">
    <location>
        <begin position="22"/>
        <end position="468"/>
    </location>
</feature>
<feature type="domain" description="DUF5689" evidence="2">
    <location>
        <begin position="57"/>
        <end position="270"/>
    </location>
</feature>
<dbReference type="Pfam" id="PF18942">
    <property type="entry name" value="DUF5689"/>
    <property type="match status" value="1"/>
</dbReference>
<evidence type="ECO:0000259" key="2">
    <source>
        <dbReference type="Pfam" id="PF18942"/>
    </source>
</evidence>
<dbReference type="InterPro" id="IPR043744">
    <property type="entry name" value="DUF5689"/>
</dbReference>
<proteinExistence type="predicted"/>
<name>A0A1W6MPE0_9FLAO</name>
<accession>A0A1W6MPE0</accession>
<keyword evidence="4" id="KW-1185">Reference proteome</keyword>
<dbReference type="PROSITE" id="PS51257">
    <property type="entry name" value="PROKAR_LIPOPROTEIN"/>
    <property type="match status" value="1"/>
</dbReference>
<evidence type="ECO:0000313" key="3">
    <source>
        <dbReference type="EMBL" id="ARN79474.1"/>
    </source>
</evidence>
<dbReference type="AlphaFoldDB" id="A0A1W6MPE0"/>
<dbReference type="STRING" id="331648.BST97_12635"/>
<organism evidence="3 4">
    <name type="scientific">Nonlabens spongiae</name>
    <dbReference type="NCBI Taxonomy" id="331648"/>
    <lineage>
        <taxon>Bacteria</taxon>
        <taxon>Pseudomonadati</taxon>
        <taxon>Bacteroidota</taxon>
        <taxon>Flavobacteriia</taxon>
        <taxon>Flavobacteriales</taxon>
        <taxon>Flavobacteriaceae</taxon>
        <taxon>Nonlabens</taxon>
    </lineage>
</organism>
<dbReference type="NCBIfam" id="NF038128">
    <property type="entry name" value="choice_anch_J"/>
    <property type="match status" value="1"/>
</dbReference>
<sequence>MRTFKKLLLMMVLGAVAFSCVEDDDFAVPETAPVNVDAPENLQPMAFVVDQIEQSNDEMVTFETENVFMEGYVISSDQAGNFFEELVLQDAVENPATGIKVLIDVNPLFTTYQVGQRVYVRLDGLTAGYSNGVPVLGIQGNGSIEKIAPALQDEVFLRDDDVFDVVPTVVTTNADLTRDRLLTLVQFPNVQFATADVGRSFAAEPDDQFDGLRLLQTCDDFFAAPIRLETSTFSDFKANRLFDGSGSVTAILGRDFEDDNFVISVNSLSDFDFDQDVRCNFDVVSCGTASGPGSNTILFEDFESENFGTAEPAGWTNYIQDGSVEFTVYDSFGTNASLGRSVNIGSFRSGDASSVAWLITPQIDFDAQMGEVFSFDSSNSFSDGSTLQVLYSADWDGTEANIETATWEPLADANVVSDSEFFGNWVSSGNVSLDCLSGAGYLAFKYEGSGEEENDGTYEIDNISVTSN</sequence>
<dbReference type="RefSeq" id="WP_245833573.1">
    <property type="nucleotide sequence ID" value="NZ_CP019344.1"/>
</dbReference>
<gene>
    <name evidence="3" type="ORF">BST97_12635</name>
</gene>
<evidence type="ECO:0000256" key="1">
    <source>
        <dbReference type="SAM" id="SignalP"/>
    </source>
</evidence>
<protein>
    <recommendedName>
        <fullName evidence="2">DUF5689 domain-containing protein</fullName>
    </recommendedName>
</protein>